<evidence type="ECO:0000256" key="5">
    <source>
        <dbReference type="ARBA" id="ARBA00007131"/>
    </source>
</evidence>
<dbReference type="InterPro" id="IPR005474">
    <property type="entry name" value="Transketolase_N"/>
</dbReference>
<dbReference type="InterPro" id="IPR009014">
    <property type="entry name" value="Transketo_C/PFOR_II"/>
</dbReference>
<evidence type="ECO:0000256" key="1">
    <source>
        <dbReference type="ARBA" id="ARBA00001913"/>
    </source>
</evidence>
<dbReference type="GO" id="GO:0004739">
    <property type="term" value="F:pyruvate dehydrogenase (acetyl-transferring) activity"/>
    <property type="evidence" value="ECO:0007669"/>
    <property type="project" value="UniProtKB-EC"/>
</dbReference>
<evidence type="ECO:0000256" key="8">
    <source>
        <dbReference type="ARBA" id="ARBA00023002"/>
    </source>
</evidence>
<keyword evidence="13" id="KW-0460">Magnesium</keyword>
<dbReference type="PANTHER" id="PTHR43825:SF3">
    <property type="entry name" value="PYRUVATE DEHYDROGENASE E1 COMPONENT"/>
    <property type="match status" value="1"/>
</dbReference>
<evidence type="ECO:0000256" key="10">
    <source>
        <dbReference type="ARBA" id="ARBA00023317"/>
    </source>
</evidence>
<dbReference type="EC" id="1.2.4.1" evidence="6 12"/>
<feature type="domain" description="Transketolase-like pyrimidine-binding" evidence="14">
    <location>
        <begin position="493"/>
        <end position="696"/>
    </location>
</feature>
<dbReference type="Proteomes" id="UP001169491">
    <property type="component" value="Unassembled WGS sequence"/>
</dbReference>
<proteinExistence type="inferred from homology"/>
<dbReference type="Pfam" id="PF22613">
    <property type="entry name" value="Transketolase_C_1"/>
    <property type="match status" value="1"/>
</dbReference>
<comment type="cofactor">
    <cofactor evidence="3 12">
        <name>thiamine diphosphate</name>
        <dbReference type="ChEBI" id="CHEBI:58937"/>
    </cofactor>
</comment>
<dbReference type="InterPro" id="IPR005475">
    <property type="entry name" value="Transketolase-like_Pyr-bd"/>
</dbReference>
<dbReference type="GO" id="GO:0000287">
    <property type="term" value="F:magnesium ion binding"/>
    <property type="evidence" value="ECO:0007669"/>
    <property type="project" value="UniProtKB-ARBA"/>
</dbReference>
<dbReference type="InterPro" id="IPR055152">
    <property type="entry name" value="Transketolase-like_C_2"/>
</dbReference>
<keyword evidence="13" id="KW-0479">Metal-binding</keyword>
<dbReference type="EMBL" id="JAGGJB010000003">
    <property type="protein sequence ID" value="MDN7124356.1"/>
    <property type="molecule type" value="Genomic_DNA"/>
</dbReference>
<dbReference type="PIRSF" id="PIRSF000156">
    <property type="entry name" value="Pyruvate_dh_E1"/>
    <property type="match status" value="1"/>
</dbReference>
<feature type="binding site" evidence="13">
    <location>
        <position position="260"/>
    </location>
    <ligand>
        <name>Mg(2+)</name>
        <dbReference type="ChEBI" id="CHEBI:18420"/>
    </ligand>
</feature>
<dbReference type="SUPFAM" id="SSF52922">
    <property type="entry name" value="TK C-terminal domain-like"/>
    <property type="match status" value="1"/>
</dbReference>
<keyword evidence="17" id="KW-1185">Reference proteome</keyword>
<evidence type="ECO:0000313" key="18">
    <source>
        <dbReference type="Proteomes" id="UP001169492"/>
    </source>
</evidence>
<dbReference type="Pfam" id="PF00456">
    <property type="entry name" value="Transketolase_N"/>
    <property type="match status" value="1"/>
</dbReference>
<dbReference type="InterPro" id="IPR004660">
    <property type="entry name" value="PDH_E1"/>
</dbReference>
<accession>A0AAW7QY28</accession>
<evidence type="ECO:0000256" key="6">
    <source>
        <dbReference type="ARBA" id="ARBA00012281"/>
    </source>
</evidence>
<comment type="cofactor">
    <cofactor evidence="1">
        <name>Ca(2+)</name>
        <dbReference type="ChEBI" id="CHEBI:29108"/>
    </cofactor>
</comment>
<evidence type="ECO:0000256" key="9">
    <source>
        <dbReference type="ARBA" id="ARBA00023052"/>
    </source>
</evidence>
<dbReference type="AlphaFoldDB" id="A0AAW7QY28"/>
<evidence type="ECO:0000256" key="2">
    <source>
        <dbReference type="ARBA" id="ARBA00001946"/>
    </source>
</evidence>
<keyword evidence="10 12" id="KW-0670">Pyruvate</keyword>
<evidence type="ECO:0000256" key="13">
    <source>
        <dbReference type="PIRSR" id="PIRSR000156-1"/>
    </source>
</evidence>
<dbReference type="Proteomes" id="UP001169492">
    <property type="component" value="Unassembled WGS sequence"/>
</dbReference>
<dbReference type="InterPro" id="IPR041621">
    <property type="entry name" value="PDH_E1_M"/>
</dbReference>
<dbReference type="Gene3D" id="3.40.50.920">
    <property type="match status" value="1"/>
</dbReference>
<dbReference type="PANTHER" id="PTHR43825">
    <property type="entry name" value="PYRUVATE DEHYDROGENASE E1 COMPONENT"/>
    <property type="match status" value="1"/>
</dbReference>
<evidence type="ECO:0000256" key="7">
    <source>
        <dbReference type="ARBA" id="ARBA00017172"/>
    </source>
</evidence>
<evidence type="ECO:0000259" key="14">
    <source>
        <dbReference type="SMART" id="SM00861"/>
    </source>
</evidence>
<reference evidence="17 18" key="1">
    <citation type="submission" date="2021-03" db="EMBL/GenBank/DDBJ databases">
        <title>Pseudidiomarina terrestris, a new bacterium isolated from saline soil.</title>
        <authorList>
            <person name="Galisteo C."/>
            <person name="De La Haba R."/>
            <person name="Sanchez-Porro C."/>
            <person name="Ventosa A."/>
        </authorList>
    </citation>
    <scope>NUCLEOTIDE SEQUENCE [LARGE SCALE GENOMIC DNA]</scope>
    <source>
        <strain evidence="15 18">1APP75-32.1</strain>
        <strain evidence="17">1APR75-15</strain>
        <strain evidence="16">1ASR75-15</strain>
    </source>
</reference>
<keyword evidence="9 12" id="KW-0786">Thiamine pyrophosphate</keyword>
<dbReference type="EMBL" id="JAGGJC010000001">
    <property type="protein sequence ID" value="MDN7129353.1"/>
    <property type="molecule type" value="Genomic_DNA"/>
</dbReference>
<dbReference type="InterPro" id="IPR029061">
    <property type="entry name" value="THDP-binding"/>
</dbReference>
<evidence type="ECO:0000256" key="11">
    <source>
        <dbReference type="ARBA" id="ARBA00051231"/>
    </source>
</evidence>
<dbReference type="SUPFAM" id="SSF52518">
    <property type="entry name" value="Thiamin diphosphate-binding fold (THDP-binding)"/>
    <property type="match status" value="2"/>
</dbReference>
<comment type="cofactor">
    <cofactor evidence="2 13">
        <name>Mg(2+)</name>
        <dbReference type="ChEBI" id="CHEBI:18420"/>
    </cofactor>
</comment>
<organism evidence="15 18">
    <name type="scientific">Pseudidiomarina terrestris</name>
    <dbReference type="NCBI Taxonomy" id="2820060"/>
    <lineage>
        <taxon>Bacteria</taxon>
        <taxon>Pseudomonadati</taxon>
        <taxon>Pseudomonadota</taxon>
        <taxon>Gammaproteobacteria</taxon>
        <taxon>Alteromonadales</taxon>
        <taxon>Idiomarinaceae</taxon>
        <taxon>Pseudidiomarina</taxon>
    </lineage>
</organism>
<dbReference type="Gene3D" id="3.40.50.970">
    <property type="match status" value="2"/>
</dbReference>
<feature type="binding site" evidence="13">
    <location>
        <position position="230"/>
    </location>
    <ligand>
        <name>Mg(2+)</name>
        <dbReference type="ChEBI" id="CHEBI:18420"/>
    </ligand>
</feature>
<dbReference type="CDD" id="cd02017">
    <property type="entry name" value="TPP_E1_EcPDC_like"/>
    <property type="match status" value="1"/>
</dbReference>
<evidence type="ECO:0000256" key="12">
    <source>
        <dbReference type="PIRNR" id="PIRNR000156"/>
    </source>
</evidence>
<dbReference type="FunFam" id="3.40.50.970:FF:000011">
    <property type="entry name" value="Pyruvate dehydrogenase E1 component"/>
    <property type="match status" value="1"/>
</dbReference>
<evidence type="ECO:0000313" key="16">
    <source>
        <dbReference type="EMBL" id="MDN7129353.1"/>
    </source>
</evidence>
<dbReference type="Pfam" id="PF17831">
    <property type="entry name" value="PDH_E1_M"/>
    <property type="match status" value="1"/>
</dbReference>
<comment type="function">
    <text evidence="4 12">Component of the pyruvate dehydrogenase (PDH) complex, that catalyzes the overall conversion of pyruvate to acetyl-CoA and CO(2).</text>
</comment>
<comment type="caution">
    <text evidence="15">The sequence shown here is derived from an EMBL/GenBank/DDBJ whole genome shotgun (WGS) entry which is preliminary data.</text>
</comment>
<evidence type="ECO:0000313" key="15">
    <source>
        <dbReference type="EMBL" id="MDN7124356.1"/>
    </source>
</evidence>
<dbReference type="FunFam" id="3.40.50.970:FF:000009">
    <property type="entry name" value="Pyruvate dehydrogenase E1 component"/>
    <property type="match status" value="1"/>
</dbReference>
<dbReference type="InterPro" id="IPR051157">
    <property type="entry name" value="PDH/Transketolase"/>
</dbReference>
<gene>
    <name evidence="15" type="primary">aceE</name>
    <name evidence="15" type="ORF">J6I90_05645</name>
    <name evidence="16" type="ORF">J6I92_05660</name>
</gene>
<evidence type="ECO:0000256" key="3">
    <source>
        <dbReference type="ARBA" id="ARBA00001964"/>
    </source>
</evidence>
<feature type="binding site" evidence="13">
    <location>
        <position position="262"/>
    </location>
    <ligand>
        <name>Mg(2+)</name>
        <dbReference type="ChEBI" id="CHEBI:18420"/>
    </ligand>
</feature>
<keyword evidence="8 12" id="KW-0560">Oxidoreductase</keyword>
<dbReference type="NCBIfam" id="TIGR00759">
    <property type="entry name" value="aceE"/>
    <property type="match status" value="1"/>
</dbReference>
<comment type="similarity">
    <text evidence="5">Belongs to the transketolase family.</text>
</comment>
<dbReference type="RefSeq" id="WP_301774363.1">
    <property type="nucleotide sequence ID" value="NZ_JAGGJB010000003.1"/>
</dbReference>
<dbReference type="SMART" id="SM00861">
    <property type="entry name" value="Transket_pyr"/>
    <property type="match status" value="1"/>
</dbReference>
<evidence type="ECO:0000313" key="17">
    <source>
        <dbReference type="Proteomes" id="UP001169491"/>
    </source>
</evidence>
<dbReference type="InterPro" id="IPR035807">
    <property type="entry name" value="PDC_E1_N"/>
</dbReference>
<evidence type="ECO:0000256" key="4">
    <source>
        <dbReference type="ARBA" id="ARBA00003157"/>
    </source>
</evidence>
<name>A0AAW7QY28_9GAMM</name>
<comment type="catalytic activity">
    <reaction evidence="11 12">
        <text>N(6)-[(R)-lipoyl]-L-lysyl-[protein] + pyruvate + H(+) = N(6)-[(R)-S(8)-acetyldihydrolipoyl]-L-lysyl-[protein] + CO2</text>
        <dbReference type="Rhea" id="RHEA:19189"/>
        <dbReference type="Rhea" id="RHEA-COMP:10474"/>
        <dbReference type="Rhea" id="RHEA-COMP:10478"/>
        <dbReference type="ChEBI" id="CHEBI:15361"/>
        <dbReference type="ChEBI" id="CHEBI:15378"/>
        <dbReference type="ChEBI" id="CHEBI:16526"/>
        <dbReference type="ChEBI" id="CHEBI:83099"/>
        <dbReference type="ChEBI" id="CHEBI:83111"/>
        <dbReference type="EC" id="1.2.4.1"/>
    </reaction>
</comment>
<sequence length="889" mass="99674">MTDHLKDDLDPQETREWLDALEVVLEEDGPERGHFLMESLIEKARRSGAYLPYAATTAYLNTIPASQEPTMPGDQSMEARIRSAVRWNALAMVLRASKKDLELGGHISSFASSAMIYDVGFNHFFRAPTDKDGGDFLFIQGHASPGIYGRAFLEGRISEDQLNNFRQEVDGEGVSSYPHPKLMPEFWQFPTVSMGLGPIQAIYQARYLKYLTDRGIKDCSNQRVYCFLGDGEVDEPESLGAIGLATREGLDNLTFIVNCNLQRLDGPVRGNGKIIQELEGTFRGAGWEVIKVIWGRYWDPLLYRDTEGKLAQIMQESVDGEYQNYKAKGGAYTREHFFGKTEETKEMVANLSDEDIWRLNRGGHDPVKVYAAYHKAVNTKGRPQVILAKTVKGYGMGSAGEGKNIAHQVKKMDMDAIKHFRDRFNIPIKDSELEDIPLYKFPDDSPEMKYMRERRESLGGYMPVRRPNTDVELEMPALKAFESVLKGSGDREISTTMAFVRVLNSLLKDKKIGKRIVPIIPDEARTFGMEGLFRQVGIYSSQGQKYEPQDADQVAYYREDKEGQVLQEGINELGAMASWVAAATSYSTNNEPMIPFYIYYSMFGFQRVGDLVWAAGDSQARGFLIGGTAGRTTLNGEGLQHQDGSSHLLFNTVPNCVTYDPTFGYEVAVIVQDGLRRMYGEQENVFYYLTVMNENYQQPEMPEGTEEGIIKGIYELEEHKAKGSKGQVQLLGSGTILQQARKAALILLEQYNVSSKVYSATSFNELARDGMDVDRHNMLNPGKKAEEAYVTKVLSKAKGPTIAATDYQKLYADQIRAWVPTPYRVLGTDGFGRSDSRENLRRHFEVSAEYIVVAALAELAKAGDIDSKVVAKAIKDFDIDTSKINPLYA</sequence>
<protein>
    <recommendedName>
        <fullName evidence="7 12">Pyruvate dehydrogenase E1 component</fullName>
        <ecNumber evidence="6 12">1.2.4.1</ecNumber>
    </recommendedName>
</protein>